<protein>
    <submittedName>
        <fullName evidence="3">Melanoma-associated antigen B3-like</fullName>
    </submittedName>
</protein>
<feature type="region of interest" description="Disordered" evidence="1">
    <location>
        <begin position="1"/>
        <end position="93"/>
    </location>
</feature>
<feature type="compositionally biased region" description="Polar residues" evidence="1">
    <location>
        <begin position="44"/>
        <end position="89"/>
    </location>
</feature>
<dbReference type="Gene3D" id="1.10.10.1210">
    <property type="entry name" value="MAGE homology domain, winged helix WH2 motif"/>
    <property type="match status" value="1"/>
</dbReference>
<evidence type="ECO:0000313" key="4">
    <source>
        <dbReference type="Proteomes" id="UP000314985"/>
    </source>
</evidence>
<dbReference type="AlphaFoldDB" id="A0A4X1VEQ9"/>
<dbReference type="InterPro" id="IPR021072">
    <property type="entry name" value="MAGE_N"/>
</dbReference>
<proteinExistence type="predicted"/>
<dbReference type="Gene3D" id="1.10.10.1200">
    <property type="entry name" value="MAGE homology domain, winged helix WH1 motif"/>
    <property type="match status" value="1"/>
</dbReference>
<dbReference type="FunFam" id="1.10.10.1200:FF:000007">
    <property type="entry name" value="Melanoma-associated antigen C2"/>
    <property type="match status" value="1"/>
</dbReference>
<feature type="domain" description="MAGE" evidence="2">
    <location>
        <begin position="110"/>
        <end position="309"/>
    </location>
</feature>
<organism evidence="3 4">
    <name type="scientific">Sus scrofa</name>
    <name type="common">Pig</name>
    <dbReference type="NCBI Taxonomy" id="9823"/>
    <lineage>
        <taxon>Eukaryota</taxon>
        <taxon>Metazoa</taxon>
        <taxon>Chordata</taxon>
        <taxon>Craniata</taxon>
        <taxon>Vertebrata</taxon>
        <taxon>Euteleostomi</taxon>
        <taxon>Mammalia</taxon>
        <taxon>Eutheria</taxon>
        <taxon>Laurasiatheria</taxon>
        <taxon>Artiodactyla</taxon>
        <taxon>Suina</taxon>
        <taxon>Suidae</taxon>
        <taxon>Sus</taxon>
    </lineage>
</organism>
<dbReference type="PANTHER" id="PTHR11736">
    <property type="entry name" value="MELANOMA-ASSOCIATED ANTIGEN MAGE ANTIGEN"/>
    <property type="match status" value="1"/>
</dbReference>
<reference evidence="3" key="2">
    <citation type="submission" date="2025-08" db="UniProtKB">
        <authorList>
            <consortium name="Ensembl"/>
        </authorList>
    </citation>
    <scope>IDENTIFICATION</scope>
</reference>
<dbReference type="FunFam" id="1.10.10.1210:FF:000001">
    <property type="entry name" value="melanoma-associated antigen D1"/>
    <property type="match status" value="1"/>
</dbReference>
<dbReference type="PROSITE" id="PS50838">
    <property type="entry name" value="MAGE"/>
    <property type="match status" value="1"/>
</dbReference>
<dbReference type="SMART" id="SM01373">
    <property type="entry name" value="MAGE"/>
    <property type="match status" value="1"/>
</dbReference>
<evidence type="ECO:0000259" key="2">
    <source>
        <dbReference type="PROSITE" id="PS50838"/>
    </source>
</evidence>
<dbReference type="Proteomes" id="UP000314985">
    <property type="component" value="Unassembled WGS sequence"/>
</dbReference>
<name>A0A4X1VEQ9_PIG</name>
<evidence type="ECO:0000256" key="1">
    <source>
        <dbReference type="SAM" id="MobiDB-lite"/>
    </source>
</evidence>
<dbReference type="PANTHER" id="PTHR11736:SF35">
    <property type="entry name" value="MELANOMA-ASSOCIATED ANTIGEN B5"/>
    <property type="match status" value="1"/>
</dbReference>
<accession>A0A4X1VEQ9</accession>
<dbReference type="InterPro" id="IPR037445">
    <property type="entry name" value="MAGE"/>
</dbReference>
<dbReference type="Ensembl" id="ENSSSCT00070047657.1">
    <property type="protein sequence ID" value="ENSSSCP00070040220.1"/>
    <property type="gene ID" value="ENSSSCG00070023886.1"/>
</dbReference>
<gene>
    <name evidence="3" type="primary">LOC100513636</name>
</gene>
<sequence>MPRSHKSKLHAGEKRLKARRETQSCGGAQVTAAAEEESATSSSPQCGGITQSLPATGSCSTTQEPQRALTTTTTSVGISYTRSDEASNGQDEDGVCAYEVPPFTERSDFLTRKAGLLEQFLLYKYKMKQPILKEDMLKIIHQNHHDRFAEILKRASERIEIIFAVDLKEVDSTRQCYDLVSKLKLPNNGRVRGGRGLPKTGLLMNLLGMIFMKGNCATEEDIWKFLSMMRVYAGRKHFIYGEPRKLITKDLVRLKYLEYRQVPDSDPPRYEFLWGPKAHIETSKMKVLEFLAKVNETVPSAFPIYYEEALRDEEERSSLLPLSHNWNSCTIFDKLYFQFILFKIFFSNFS</sequence>
<dbReference type="InterPro" id="IPR041898">
    <property type="entry name" value="MAGE_WH1"/>
</dbReference>
<feature type="compositionally biased region" description="Basic and acidic residues" evidence="1">
    <location>
        <begin position="10"/>
        <end position="22"/>
    </location>
</feature>
<dbReference type="Pfam" id="PF12440">
    <property type="entry name" value="MAGE_N"/>
    <property type="match status" value="1"/>
</dbReference>
<dbReference type="SMART" id="SM01392">
    <property type="entry name" value="MAGE_N"/>
    <property type="match status" value="1"/>
</dbReference>
<dbReference type="InterPro" id="IPR002190">
    <property type="entry name" value="MHD_dom"/>
</dbReference>
<evidence type="ECO:0000313" key="3">
    <source>
        <dbReference type="Ensembl" id="ENSSSCP00070040220.1"/>
    </source>
</evidence>
<dbReference type="InterPro" id="IPR041899">
    <property type="entry name" value="MAGE_WH2"/>
</dbReference>
<reference evidence="4" key="1">
    <citation type="submission" date="2017-08" db="EMBL/GenBank/DDBJ databases">
        <title>USMARCv1.0.</title>
        <authorList>
            <person name="Hannum G.I."/>
            <person name="Koren S."/>
            <person name="Schroeder S.G."/>
            <person name="Chin S.C."/>
            <person name="Nonneman D.J."/>
            <person name="Becker S.A."/>
            <person name="Rosen B.D."/>
            <person name="Bickhart D.M."/>
            <person name="Putnam N.H."/>
            <person name="Green R.E."/>
            <person name="Tuggle C.K."/>
            <person name="Liu H."/>
            <person name="Rohrer G.A."/>
            <person name="Warr A."/>
            <person name="Hall R."/>
            <person name="Kim K."/>
            <person name="Hume D.A."/>
            <person name="Talbot R."/>
            <person name="Chow W."/>
            <person name="Howe K."/>
            <person name="Schwartz A.S."/>
            <person name="Watson M."/>
            <person name="Archibald A.L."/>
            <person name="Phillippy A.M."/>
            <person name="Smith T.P.L."/>
        </authorList>
    </citation>
    <scope>NUCLEOTIDE SEQUENCE [LARGE SCALE GENOMIC DNA]</scope>
</reference>
<dbReference type="OMA" id="IIGHHYE"/>
<dbReference type="Pfam" id="PF01454">
    <property type="entry name" value="MAGE"/>
    <property type="match status" value="1"/>
</dbReference>